<evidence type="ECO:0000313" key="1">
    <source>
        <dbReference type="EMBL" id="TCN25151.1"/>
    </source>
</evidence>
<comment type="caution">
    <text evidence="1">The sequence shown here is derived from an EMBL/GenBank/DDBJ whole genome shotgun (WGS) entry which is preliminary data.</text>
</comment>
<organism evidence="1 2">
    <name type="scientific">Mesobacillus foraminis</name>
    <dbReference type="NCBI Taxonomy" id="279826"/>
    <lineage>
        <taxon>Bacteria</taxon>
        <taxon>Bacillati</taxon>
        <taxon>Bacillota</taxon>
        <taxon>Bacilli</taxon>
        <taxon>Bacillales</taxon>
        <taxon>Bacillaceae</taxon>
        <taxon>Mesobacillus</taxon>
    </lineage>
</organism>
<name>A0A4R2BE00_9BACI</name>
<evidence type="ECO:0000313" key="2">
    <source>
        <dbReference type="Proteomes" id="UP000295689"/>
    </source>
</evidence>
<sequence length="51" mass="5683">MVGAEYSKMEITSFIGVYWMLNVRNTSLLYDDQAKGKTSSHRLVSINEGAA</sequence>
<accession>A0A4R2BE00</accession>
<gene>
    <name evidence="1" type="ORF">EV146_106355</name>
</gene>
<proteinExistence type="predicted"/>
<dbReference type="EMBL" id="SLVV01000006">
    <property type="protein sequence ID" value="TCN25151.1"/>
    <property type="molecule type" value="Genomic_DNA"/>
</dbReference>
<dbReference type="AlphaFoldDB" id="A0A4R2BE00"/>
<keyword evidence="2" id="KW-1185">Reference proteome</keyword>
<protein>
    <submittedName>
        <fullName evidence="1">Uncharacterized protein</fullName>
    </submittedName>
</protein>
<dbReference type="Proteomes" id="UP000295689">
    <property type="component" value="Unassembled WGS sequence"/>
</dbReference>
<reference evidence="1 2" key="1">
    <citation type="journal article" date="2015" name="Stand. Genomic Sci.">
        <title>Genomic Encyclopedia of Bacterial and Archaeal Type Strains, Phase III: the genomes of soil and plant-associated and newly described type strains.</title>
        <authorList>
            <person name="Whitman W.B."/>
            <person name="Woyke T."/>
            <person name="Klenk H.P."/>
            <person name="Zhou Y."/>
            <person name="Lilburn T.G."/>
            <person name="Beck B.J."/>
            <person name="De Vos P."/>
            <person name="Vandamme P."/>
            <person name="Eisen J.A."/>
            <person name="Garrity G."/>
            <person name="Hugenholtz P."/>
            <person name="Kyrpides N.C."/>
        </authorList>
    </citation>
    <scope>NUCLEOTIDE SEQUENCE [LARGE SCALE GENOMIC DNA]</scope>
    <source>
        <strain evidence="1 2">CV53</strain>
    </source>
</reference>